<dbReference type="InterPro" id="IPR032858">
    <property type="entry name" value="CcoP_N"/>
</dbReference>
<dbReference type="Gene3D" id="6.10.280.130">
    <property type="match status" value="1"/>
</dbReference>
<comment type="subunit">
    <text evidence="19">Component of the cbb3-type cytochrome c oxidase.</text>
</comment>
<dbReference type="AlphaFoldDB" id="A0A9Q3YNL1"/>
<dbReference type="RefSeq" id="WP_204431422.1">
    <property type="nucleotide sequence ID" value="NZ_ARXL01000147.1"/>
</dbReference>
<feature type="binding site" description="covalent" evidence="21">
    <location>
        <position position="233"/>
    </location>
    <ligand>
        <name>heme c</name>
        <dbReference type="ChEBI" id="CHEBI:61717"/>
        <label>2</label>
    </ligand>
</feature>
<evidence type="ECO:0000256" key="20">
    <source>
        <dbReference type="PIRSR" id="PIRSR000006-1"/>
    </source>
</evidence>
<comment type="function">
    <text evidence="19">C-type cytochrome. Part of the cbb3-type cytochrome c oxidase complex.</text>
</comment>
<dbReference type="Pfam" id="PF13442">
    <property type="entry name" value="Cytochrome_CBB3"/>
    <property type="match status" value="2"/>
</dbReference>
<keyword evidence="8 19" id="KW-0679">Respiratory chain</keyword>
<dbReference type="InterPro" id="IPR004678">
    <property type="entry name" value="Cyt_c_oxidase_cbb3_su3"/>
</dbReference>
<keyword evidence="7 19" id="KW-0349">Heme</keyword>
<keyword evidence="25" id="KW-1185">Reference proteome</keyword>
<dbReference type="NCBIfam" id="TIGR00782">
    <property type="entry name" value="ccoP"/>
    <property type="match status" value="1"/>
</dbReference>
<dbReference type="PIRSF" id="PIRSF000006">
    <property type="entry name" value="Cbb3-Cox_fixP"/>
    <property type="match status" value="1"/>
</dbReference>
<evidence type="ECO:0000256" key="21">
    <source>
        <dbReference type="PIRSR" id="PIRSR000006-2"/>
    </source>
</evidence>
<dbReference type="EMBL" id="JAJGNA010000025">
    <property type="protein sequence ID" value="MCC4309959.1"/>
    <property type="molecule type" value="Genomic_DNA"/>
</dbReference>
<evidence type="ECO:0000256" key="9">
    <source>
        <dbReference type="ARBA" id="ARBA00022692"/>
    </source>
</evidence>
<evidence type="ECO:0000256" key="11">
    <source>
        <dbReference type="ARBA" id="ARBA00022737"/>
    </source>
</evidence>
<feature type="transmembrane region" description="Helical" evidence="22">
    <location>
        <begin position="6"/>
        <end position="26"/>
    </location>
</feature>
<dbReference type="GO" id="GO:0046872">
    <property type="term" value="F:metal ion binding"/>
    <property type="evidence" value="ECO:0007669"/>
    <property type="project" value="UniProtKB-KW"/>
</dbReference>
<keyword evidence="9 22" id="KW-0812">Transmembrane</keyword>
<comment type="subcellular location">
    <subcellularLocation>
        <location evidence="1 19">Cell inner membrane</location>
    </subcellularLocation>
</comment>
<keyword evidence="13 19" id="KW-0249">Electron transport</keyword>
<dbReference type="InterPro" id="IPR036909">
    <property type="entry name" value="Cyt_c-like_dom_sf"/>
</dbReference>
<evidence type="ECO:0000256" key="7">
    <source>
        <dbReference type="ARBA" id="ARBA00022617"/>
    </source>
</evidence>
<keyword evidence="17 19" id="KW-0406">Ion transport</keyword>
<evidence type="ECO:0000256" key="13">
    <source>
        <dbReference type="ARBA" id="ARBA00022982"/>
    </source>
</evidence>
<evidence type="ECO:0000256" key="1">
    <source>
        <dbReference type="ARBA" id="ARBA00004533"/>
    </source>
</evidence>
<evidence type="ECO:0000256" key="16">
    <source>
        <dbReference type="ARBA" id="ARBA00023004"/>
    </source>
</evidence>
<evidence type="ECO:0000256" key="4">
    <source>
        <dbReference type="ARBA" id="ARBA00022448"/>
    </source>
</evidence>
<dbReference type="SUPFAM" id="SSF46626">
    <property type="entry name" value="Cytochrome c"/>
    <property type="match status" value="2"/>
</dbReference>
<evidence type="ECO:0000256" key="17">
    <source>
        <dbReference type="ARBA" id="ARBA00023065"/>
    </source>
</evidence>
<dbReference type="PROSITE" id="PS51007">
    <property type="entry name" value="CYTC"/>
    <property type="match status" value="2"/>
</dbReference>
<evidence type="ECO:0000256" key="18">
    <source>
        <dbReference type="ARBA" id="ARBA00023136"/>
    </source>
</evidence>
<feature type="binding site" description="axial binding residue" evidence="20">
    <location>
        <position position="181"/>
    </location>
    <ligand>
        <name>heme c</name>
        <dbReference type="ChEBI" id="CHEBI:61717"/>
        <label>2</label>
    </ligand>
    <ligandPart>
        <name>Fe</name>
        <dbReference type="ChEBI" id="CHEBI:18248"/>
    </ligandPart>
</feature>
<comment type="caution">
    <text evidence="24">The sequence shown here is derived from an EMBL/GenBank/DDBJ whole genome shotgun (WGS) entry which is preliminary data.</text>
</comment>
<proteinExistence type="inferred from homology"/>
<dbReference type="GO" id="GO:0005886">
    <property type="term" value="C:plasma membrane"/>
    <property type="evidence" value="ECO:0007669"/>
    <property type="project" value="UniProtKB-SubCell"/>
</dbReference>
<dbReference type="Gene3D" id="1.10.760.10">
    <property type="entry name" value="Cytochrome c-like domain"/>
    <property type="match status" value="2"/>
</dbReference>
<evidence type="ECO:0000256" key="15">
    <source>
        <dbReference type="ARBA" id="ARBA00023002"/>
    </source>
</evidence>
<keyword evidence="10 19" id="KW-0479">Metal-binding</keyword>
<evidence type="ECO:0000256" key="5">
    <source>
        <dbReference type="ARBA" id="ARBA00022475"/>
    </source>
</evidence>
<comment type="pathway">
    <text evidence="2 19">Energy metabolism; oxidative phosphorylation.</text>
</comment>
<keyword evidence="16 19" id="KW-0408">Iron</keyword>
<keyword evidence="15 19" id="KW-0560">Oxidoreductase</keyword>
<dbReference type="PANTHER" id="PTHR33751:SF1">
    <property type="entry name" value="CBB3-TYPE CYTOCHROME C OXIDASE SUBUNIT FIXP"/>
    <property type="match status" value="1"/>
</dbReference>
<keyword evidence="5 19" id="KW-1003">Cell membrane</keyword>
<feature type="domain" description="Cytochrome c" evidence="23">
    <location>
        <begin position="218"/>
        <end position="298"/>
    </location>
</feature>
<evidence type="ECO:0000313" key="24">
    <source>
        <dbReference type="EMBL" id="MCC4309959.1"/>
    </source>
</evidence>
<dbReference type="InterPro" id="IPR038414">
    <property type="entry name" value="CcoP_N_sf"/>
</dbReference>
<keyword evidence="11" id="KW-0677">Repeat</keyword>
<dbReference type="GO" id="GO:1902600">
    <property type="term" value="P:proton transmembrane transport"/>
    <property type="evidence" value="ECO:0007669"/>
    <property type="project" value="UniProtKB-KW"/>
</dbReference>
<dbReference type="Proteomes" id="UP001108027">
    <property type="component" value="Unassembled WGS sequence"/>
</dbReference>
<accession>A0A9Q3YNL1</accession>
<evidence type="ECO:0000256" key="14">
    <source>
        <dbReference type="ARBA" id="ARBA00022989"/>
    </source>
</evidence>
<sequence>MSQFWSVYIIAIVVLNLAGCAILLLVNLKMTPEEARNETTGHSFDGIQERNQPLPRWWLFLFVGTLIFSVIYLVLYPGLGRFGGLLNWSSVTQWQEEVALVEKRSEPLFAEFAKVPVDELHQYPEARDVGGRLFANNCAICHGSDARGAKGYPNLTDDDWLYGGSADAILTSITQGRNGMMPPMAAAIGGTDAAVRDMALYVQSLSRPDMTGDPQVAKAVERAKPKFAVCAACHGQDATGNQALGAPNLTDGIWLHGARLEDIETTIRQGRNSHMPKHEGVLTDERLHVLAAYVYGLSHSDEE</sequence>
<dbReference type="InterPro" id="IPR050597">
    <property type="entry name" value="Cytochrome_c_Oxidase_Subunit"/>
</dbReference>
<reference evidence="24" key="1">
    <citation type="submission" date="2021-10" db="EMBL/GenBank/DDBJ databases">
        <title>The diversity and Nitrogen Metabolism of Culturable Nitrate-Utilizing Bacteria Within the Oxygen Minimum Zone of the Changjiang (Yangtze River)Estuary.</title>
        <authorList>
            <person name="Zhang D."/>
            <person name="Zheng J."/>
            <person name="Liu S."/>
            <person name="He W."/>
        </authorList>
    </citation>
    <scope>NUCLEOTIDE SEQUENCE</scope>
    <source>
        <strain evidence="24">FXH-223</strain>
    </source>
</reference>
<evidence type="ECO:0000256" key="22">
    <source>
        <dbReference type="SAM" id="Phobius"/>
    </source>
</evidence>
<protein>
    <recommendedName>
        <fullName evidence="19">Cbb3-type cytochrome c oxidase subunit</fullName>
    </recommendedName>
</protein>
<feature type="transmembrane region" description="Helical" evidence="22">
    <location>
        <begin position="57"/>
        <end position="79"/>
    </location>
</feature>
<evidence type="ECO:0000256" key="6">
    <source>
        <dbReference type="ARBA" id="ARBA00022519"/>
    </source>
</evidence>
<keyword evidence="12 19" id="KW-0375">Hydrogen ion transport</keyword>
<evidence type="ECO:0000259" key="23">
    <source>
        <dbReference type="PROSITE" id="PS51007"/>
    </source>
</evidence>
<evidence type="ECO:0000256" key="10">
    <source>
        <dbReference type="ARBA" id="ARBA00022723"/>
    </source>
</evidence>
<feature type="binding site" description="covalent" evidence="21">
    <location>
        <position position="138"/>
    </location>
    <ligand>
        <name>heme c</name>
        <dbReference type="ChEBI" id="CHEBI:61717"/>
        <label>1</label>
    </ligand>
</feature>
<keyword evidence="6 19" id="KW-0997">Cell inner membrane</keyword>
<keyword evidence="14 22" id="KW-1133">Transmembrane helix</keyword>
<comment type="similarity">
    <text evidence="3 19">Belongs to the CcoP / FixP family.</text>
</comment>
<name>A0A9Q3YNL1_9GAMM</name>
<feature type="binding site" description="covalent" evidence="21">
    <location>
        <position position="230"/>
    </location>
    <ligand>
        <name>heme c</name>
        <dbReference type="ChEBI" id="CHEBI:61717"/>
        <label>2</label>
    </ligand>
</feature>
<dbReference type="PANTHER" id="PTHR33751">
    <property type="entry name" value="CBB3-TYPE CYTOCHROME C OXIDASE SUBUNIT FIXP"/>
    <property type="match status" value="1"/>
</dbReference>
<dbReference type="Pfam" id="PF14715">
    <property type="entry name" value="FixP_N"/>
    <property type="match status" value="1"/>
</dbReference>
<feature type="binding site" description="axial binding residue" evidence="20">
    <location>
        <position position="234"/>
    </location>
    <ligand>
        <name>heme c</name>
        <dbReference type="ChEBI" id="CHEBI:61717"/>
        <label>2</label>
    </ligand>
    <ligandPart>
        <name>Fe</name>
        <dbReference type="ChEBI" id="CHEBI:18248"/>
    </ligandPart>
</feature>
<evidence type="ECO:0000256" key="3">
    <source>
        <dbReference type="ARBA" id="ARBA00006113"/>
    </source>
</evidence>
<feature type="binding site" description="axial binding residue" evidence="20">
    <location>
        <position position="275"/>
    </location>
    <ligand>
        <name>heme c</name>
        <dbReference type="ChEBI" id="CHEBI:61717"/>
        <label>1</label>
    </ligand>
    <ligandPart>
        <name>Fe</name>
        <dbReference type="ChEBI" id="CHEBI:18248"/>
    </ligandPart>
</feature>
<evidence type="ECO:0000256" key="2">
    <source>
        <dbReference type="ARBA" id="ARBA00004673"/>
    </source>
</evidence>
<feature type="binding site" description="covalent" evidence="21">
    <location>
        <position position="141"/>
    </location>
    <ligand>
        <name>heme c</name>
        <dbReference type="ChEBI" id="CHEBI:61717"/>
        <label>1</label>
    </ligand>
</feature>
<gene>
    <name evidence="24" type="primary">ccoP</name>
    <name evidence="24" type="ORF">LL252_15400</name>
</gene>
<organism evidence="24 25">
    <name type="scientific">Alloalcanivorax marinus</name>
    <dbReference type="NCBI Taxonomy" id="1177169"/>
    <lineage>
        <taxon>Bacteria</taxon>
        <taxon>Pseudomonadati</taxon>
        <taxon>Pseudomonadota</taxon>
        <taxon>Gammaproteobacteria</taxon>
        <taxon>Oceanospirillales</taxon>
        <taxon>Alcanivoracaceae</taxon>
        <taxon>Alloalcanivorax</taxon>
    </lineage>
</organism>
<feature type="domain" description="Cytochrome c" evidence="23">
    <location>
        <begin position="125"/>
        <end position="206"/>
    </location>
</feature>
<evidence type="ECO:0000256" key="19">
    <source>
        <dbReference type="PIRNR" id="PIRNR000006"/>
    </source>
</evidence>
<feature type="binding site" description="axial binding residue" evidence="20">
    <location>
        <position position="142"/>
    </location>
    <ligand>
        <name>heme c</name>
        <dbReference type="ChEBI" id="CHEBI:61717"/>
        <label>1</label>
    </ligand>
    <ligandPart>
        <name>Fe</name>
        <dbReference type="ChEBI" id="CHEBI:18248"/>
    </ligandPart>
</feature>
<evidence type="ECO:0000313" key="25">
    <source>
        <dbReference type="Proteomes" id="UP001108027"/>
    </source>
</evidence>
<evidence type="ECO:0000256" key="8">
    <source>
        <dbReference type="ARBA" id="ARBA00022660"/>
    </source>
</evidence>
<comment type="cofactor">
    <cofactor evidence="19 21">
        <name>heme c</name>
        <dbReference type="ChEBI" id="CHEBI:61717"/>
    </cofactor>
    <text evidence="19 21">Binds 2 heme C groups per subunit.</text>
</comment>
<keyword evidence="4 19" id="KW-0813">Transport</keyword>
<dbReference type="GO" id="GO:0009055">
    <property type="term" value="F:electron transfer activity"/>
    <property type="evidence" value="ECO:0007669"/>
    <property type="project" value="InterPro"/>
</dbReference>
<evidence type="ECO:0000256" key="12">
    <source>
        <dbReference type="ARBA" id="ARBA00022781"/>
    </source>
</evidence>
<dbReference type="InterPro" id="IPR009056">
    <property type="entry name" value="Cyt_c-like_dom"/>
</dbReference>
<dbReference type="GO" id="GO:0020037">
    <property type="term" value="F:heme binding"/>
    <property type="evidence" value="ECO:0007669"/>
    <property type="project" value="InterPro"/>
</dbReference>
<keyword evidence="18 19" id="KW-0472">Membrane</keyword>
<dbReference type="GO" id="GO:0016491">
    <property type="term" value="F:oxidoreductase activity"/>
    <property type="evidence" value="ECO:0007669"/>
    <property type="project" value="UniProtKB-KW"/>
</dbReference>